<reference evidence="2" key="1">
    <citation type="submission" date="2023-06" db="EMBL/GenBank/DDBJ databases">
        <title>Genome-scale phylogeny and comparative genomics of the fungal order Sordariales.</title>
        <authorList>
            <consortium name="Lawrence Berkeley National Laboratory"/>
            <person name="Hensen N."/>
            <person name="Bonometti L."/>
            <person name="Westerberg I."/>
            <person name="Brannstrom I.O."/>
            <person name="Guillou S."/>
            <person name="Cros-Aarteil S."/>
            <person name="Calhoun S."/>
            <person name="Haridas S."/>
            <person name="Kuo A."/>
            <person name="Mondo S."/>
            <person name="Pangilinan J."/>
            <person name="Riley R."/>
            <person name="Labutti K."/>
            <person name="Andreopoulos B."/>
            <person name="Lipzen A."/>
            <person name="Chen C."/>
            <person name="Yanf M."/>
            <person name="Daum C."/>
            <person name="Ng V."/>
            <person name="Clum A."/>
            <person name="Steindorff A."/>
            <person name="Ohm R."/>
            <person name="Martin F."/>
            <person name="Silar P."/>
            <person name="Natvig D."/>
            <person name="Lalanne C."/>
            <person name="Gautier V."/>
            <person name="Ament-Velasquez S.L."/>
            <person name="Kruys A."/>
            <person name="Hutchinson M.I."/>
            <person name="Powell A.J."/>
            <person name="Barry K."/>
            <person name="Miller A.N."/>
            <person name="Grigoriev I.V."/>
            <person name="Debuchy R."/>
            <person name="Gladieux P."/>
            <person name="Thoren M.H."/>
            <person name="Johannesson H."/>
        </authorList>
    </citation>
    <scope>NUCLEOTIDE SEQUENCE</scope>
    <source>
        <strain evidence="2">CBS 307.81</strain>
    </source>
</reference>
<accession>A0AA40DBA9</accession>
<keyword evidence="3" id="KW-1185">Reference proteome</keyword>
<proteinExistence type="predicted"/>
<keyword evidence="1" id="KW-1133">Transmembrane helix</keyword>
<evidence type="ECO:0000256" key="1">
    <source>
        <dbReference type="SAM" id="Phobius"/>
    </source>
</evidence>
<keyword evidence="1" id="KW-0812">Transmembrane</keyword>
<evidence type="ECO:0000313" key="3">
    <source>
        <dbReference type="Proteomes" id="UP001174997"/>
    </source>
</evidence>
<keyword evidence="1" id="KW-0472">Membrane</keyword>
<feature type="transmembrane region" description="Helical" evidence="1">
    <location>
        <begin position="12"/>
        <end position="29"/>
    </location>
</feature>
<evidence type="ECO:0000313" key="2">
    <source>
        <dbReference type="EMBL" id="KAK0670314.1"/>
    </source>
</evidence>
<dbReference type="EMBL" id="JAULSY010000033">
    <property type="protein sequence ID" value="KAK0670314.1"/>
    <property type="molecule type" value="Genomic_DNA"/>
</dbReference>
<dbReference type="AlphaFoldDB" id="A0AA40DBA9"/>
<comment type="caution">
    <text evidence="2">The sequence shown here is derived from an EMBL/GenBank/DDBJ whole genome shotgun (WGS) entry which is preliminary data.</text>
</comment>
<gene>
    <name evidence="2" type="ORF">QBC41DRAFT_301707</name>
</gene>
<organism evidence="2 3">
    <name type="scientific">Cercophora samala</name>
    <dbReference type="NCBI Taxonomy" id="330535"/>
    <lineage>
        <taxon>Eukaryota</taxon>
        <taxon>Fungi</taxon>
        <taxon>Dikarya</taxon>
        <taxon>Ascomycota</taxon>
        <taxon>Pezizomycotina</taxon>
        <taxon>Sordariomycetes</taxon>
        <taxon>Sordariomycetidae</taxon>
        <taxon>Sordariales</taxon>
        <taxon>Lasiosphaeriaceae</taxon>
        <taxon>Cercophora</taxon>
    </lineage>
</organism>
<protein>
    <submittedName>
        <fullName evidence="2">Uncharacterized protein</fullName>
    </submittedName>
</protein>
<dbReference type="Proteomes" id="UP001174997">
    <property type="component" value="Unassembled WGS sequence"/>
</dbReference>
<sequence>MPIFEARLLADANMARWWLIVAASAWFLYNKRRFLANMLFGEDWTGLEGMVPSDEHQDGPDIWTMLA</sequence>
<name>A0AA40DBA9_9PEZI</name>